<name>A0A9N8HHB3_9STRA</name>
<dbReference type="GO" id="GO:0048038">
    <property type="term" value="F:quinone binding"/>
    <property type="evidence" value="ECO:0007669"/>
    <property type="project" value="UniProtKB-KW"/>
</dbReference>
<evidence type="ECO:0000256" key="4">
    <source>
        <dbReference type="ARBA" id="ARBA00022719"/>
    </source>
</evidence>
<organism evidence="12 13">
    <name type="scientific">Seminavis robusta</name>
    <dbReference type="NCBI Taxonomy" id="568900"/>
    <lineage>
        <taxon>Eukaryota</taxon>
        <taxon>Sar</taxon>
        <taxon>Stramenopiles</taxon>
        <taxon>Ochrophyta</taxon>
        <taxon>Bacillariophyta</taxon>
        <taxon>Bacillariophyceae</taxon>
        <taxon>Bacillariophycidae</taxon>
        <taxon>Naviculales</taxon>
        <taxon>Naviculaceae</taxon>
        <taxon>Seminavis</taxon>
    </lineage>
</organism>
<dbReference type="EMBL" id="CAICTM010000694">
    <property type="protein sequence ID" value="CAB9515123.1"/>
    <property type="molecule type" value="Genomic_DNA"/>
</dbReference>
<dbReference type="PANTHER" id="PTHR34573:SF1">
    <property type="entry name" value="VITAMIN K EPOXIDE REDUCTASE DOMAIN-CONTAINING PROTEIN"/>
    <property type="match status" value="1"/>
</dbReference>
<comment type="subcellular location">
    <subcellularLocation>
        <location evidence="1">Membrane</location>
        <topology evidence="1">Multi-pass membrane protein</topology>
    </subcellularLocation>
</comment>
<feature type="transmembrane region" description="Helical" evidence="10">
    <location>
        <begin position="47"/>
        <end position="68"/>
    </location>
</feature>
<sequence>MASLGALETAYLTVTKVTGASQAFCGPDGGCNSVLSGPYASIPFTDFPLAALGLVAYSMVATLALLPIATNDSDDTENRIWLAAATTTMGTFSIFLMSLLFGVLHESCPFCIVSACLSIGMAGIFWVGGGLPDEERKRGAQISVGSFATTFVAALTLFLSVDDTSTATQFAGSAGGSAAESGTLLASAEGYKPPPITTVSSERTLALSAELGTLNAKLYGAYWCSHCYDQKEAFGKQAFSTIQYIECSKDGYNQQNGLCKEKNVPGYPTWEINGKLYPGEQAIEELEEIVLQAKKN</sequence>
<comment type="similarity">
    <text evidence="2">Belongs to the VKOR family.</text>
</comment>
<dbReference type="Pfam" id="PF07884">
    <property type="entry name" value="VKOR"/>
    <property type="match status" value="1"/>
</dbReference>
<evidence type="ECO:0000256" key="8">
    <source>
        <dbReference type="ARBA" id="ARBA00023157"/>
    </source>
</evidence>
<evidence type="ECO:0000259" key="11">
    <source>
        <dbReference type="SMART" id="SM00756"/>
    </source>
</evidence>
<keyword evidence="9" id="KW-0676">Redox-active center</keyword>
<dbReference type="SUPFAM" id="SSF52833">
    <property type="entry name" value="Thioredoxin-like"/>
    <property type="match status" value="1"/>
</dbReference>
<dbReference type="InterPro" id="IPR038354">
    <property type="entry name" value="VKOR_sf"/>
</dbReference>
<evidence type="ECO:0000256" key="1">
    <source>
        <dbReference type="ARBA" id="ARBA00004141"/>
    </source>
</evidence>
<protein>
    <submittedName>
        <fullName evidence="12">Vitamin K epoxide reductase family</fullName>
    </submittedName>
</protein>
<dbReference type="AlphaFoldDB" id="A0A9N8HHB3"/>
<accession>A0A9N8HHB3</accession>
<dbReference type="PANTHER" id="PTHR34573">
    <property type="entry name" value="VKC DOMAIN-CONTAINING PROTEIN"/>
    <property type="match status" value="1"/>
</dbReference>
<keyword evidence="8" id="KW-1015">Disulfide bond</keyword>
<evidence type="ECO:0000256" key="5">
    <source>
        <dbReference type="ARBA" id="ARBA00022989"/>
    </source>
</evidence>
<feature type="transmembrane region" description="Helical" evidence="10">
    <location>
        <begin position="140"/>
        <end position="161"/>
    </location>
</feature>
<dbReference type="InterPro" id="IPR012932">
    <property type="entry name" value="VKOR"/>
</dbReference>
<evidence type="ECO:0000256" key="10">
    <source>
        <dbReference type="SAM" id="Phobius"/>
    </source>
</evidence>
<feature type="domain" description="Vitamin K epoxide reductase" evidence="11">
    <location>
        <begin position="2"/>
        <end position="129"/>
    </location>
</feature>
<gene>
    <name evidence="12" type="ORF">SEMRO_695_G188670.1</name>
</gene>
<dbReference type="OrthoDB" id="343052at2759"/>
<evidence type="ECO:0000313" key="12">
    <source>
        <dbReference type="EMBL" id="CAB9515123.1"/>
    </source>
</evidence>
<dbReference type="Gene3D" id="3.40.30.10">
    <property type="entry name" value="Glutaredoxin"/>
    <property type="match status" value="1"/>
</dbReference>
<dbReference type="CDD" id="cd12916">
    <property type="entry name" value="VKOR_1"/>
    <property type="match status" value="1"/>
</dbReference>
<keyword evidence="3 10" id="KW-0812">Transmembrane</keyword>
<proteinExistence type="inferred from homology"/>
<keyword evidence="4" id="KW-0874">Quinone</keyword>
<keyword evidence="6" id="KW-0560">Oxidoreductase</keyword>
<evidence type="ECO:0000256" key="7">
    <source>
        <dbReference type="ARBA" id="ARBA00023136"/>
    </source>
</evidence>
<keyword evidence="5 10" id="KW-1133">Transmembrane helix</keyword>
<feature type="transmembrane region" description="Helical" evidence="10">
    <location>
        <begin position="110"/>
        <end position="128"/>
    </location>
</feature>
<dbReference type="Gene3D" id="1.20.1440.130">
    <property type="entry name" value="VKOR domain"/>
    <property type="match status" value="1"/>
</dbReference>
<evidence type="ECO:0000313" key="13">
    <source>
        <dbReference type="Proteomes" id="UP001153069"/>
    </source>
</evidence>
<evidence type="ECO:0000256" key="9">
    <source>
        <dbReference type="ARBA" id="ARBA00023284"/>
    </source>
</evidence>
<dbReference type="InterPro" id="IPR036249">
    <property type="entry name" value="Thioredoxin-like_sf"/>
</dbReference>
<evidence type="ECO:0000256" key="6">
    <source>
        <dbReference type="ARBA" id="ARBA00023002"/>
    </source>
</evidence>
<dbReference type="InterPro" id="IPR044698">
    <property type="entry name" value="VKOR/LTO1"/>
</dbReference>
<dbReference type="GO" id="GO:0016020">
    <property type="term" value="C:membrane"/>
    <property type="evidence" value="ECO:0007669"/>
    <property type="project" value="UniProtKB-SubCell"/>
</dbReference>
<evidence type="ECO:0000256" key="3">
    <source>
        <dbReference type="ARBA" id="ARBA00022692"/>
    </source>
</evidence>
<dbReference type="SMART" id="SM00756">
    <property type="entry name" value="VKc"/>
    <property type="match status" value="1"/>
</dbReference>
<dbReference type="Proteomes" id="UP001153069">
    <property type="component" value="Unassembled WGS sequence"/>
</dbReference>
<evidence type="ECO:0000256" key="2">
    <source>
        <dbReference type="ARBA" id="ARBA00006214"/>
    </source>
</evidence>
<comment type="caution">
    <text evidence="12">The sequence shown here is derived from an EMBL/GenBank/DDBJ whole genome shotgun (WGS) entry which is preliminary data.</text>
</comment>
<reference evidence="12" key="1">
    <citation type="submission" date="2020-06" db="EMBL/GenBank/DDBJ databases">
        <authorList>
            <consortium name="Plant Systems Biology data submission"/>
        </authorList>
    </citation>
    <scope>NUCLEOTIDE SEQUENCE</scope>
    <source>
        <strain evidence="12">D6</strain>
    </source>
</reference>
<keyword evidence="13" id="KW-1185">Reference proteome</keyword>
<dbReference type="GO" id="GO:0016491">
    <property type="term" value="F:oxidoreductase activity"/>
    <property type="evidence" value="ECO:0007669"/>
    <property type="project" value="UniProtKB-KW"/>
</dbReference>
<feature type="transmembrane region" description="Helical" evidence="10">
    <location>
        <begin position="80"/>
        <end position="104"/>
    </location>
</feature>
<keyword evidence="7 10" id="KW-0472">Membrane</keyword>